<feature type="transmembrane region" description="Helical" evidence="1">
    <location>
        <begin position="174"/>
        <end position="193"/>
    </location>
</feature>
<dbReference type="EMBL" id="JAZHFV010000004">
    <property type="protein sequence ID" value="MEX4008261.1"/>
    <property type="molecule type" value="Genomic_DNA"/>
</dbReference>
<organism evidence="2 3">
    <name type="scientific">Neoaquamicrobium sediminum</name>
    <dbReference type="NCBI Taxonomy" id="1849104"/>
    <lineage>
        <taxon>Bacteria</taxon>
        <taxon>Pseudomonadati</taxon>
        <taxon>Pseudomonadota</taxon>
        <taxon>Alphaproteobacteria</taxon>
        <taxon>Hyphomicrobiales</taxon>
        <taxon>Phyllobacteriaceae</taxon>
        <taxon>Neoaquamicrobium</taxon>
    </lineage>
</organism>
<keyword evidence="3" id="KW-1185">Reference proteome</keyword>
<name>A0ABV3WVE4_9HYPH</name>
<feature type="transmembrane region" description="Helical" evidence="1">
    <location>
        <begin position="432"/>
        <end position="450"/>
    </location>
</feature>
<dbReference type="RefSeq" id="WP_368803301.1">
    <property type="nucleotide sequence ID" value="NZ_JAZHFV010000004.1"/>
</dbReference>
<keyword evidence="1" id="KW-1133">Transmembrane helix</keyword>
<evidence type="ECO:0000313" key="3">
    <source>
        <dbReference type="Proteomes" id="UP001559025"/>
    </source>
</evidence>
<keyword evidence="1" id="KW-0812">Transmembrane</keyword>
<feature type="transmembrane region" description="Helical" evidence="1">
    <location>
        <begin position="65"/>
        <end position="84"/>
    </location>
</feature>
<feature type="transmembrane region" description="Helical" evidence="1">
    <location>
        <begin position="399"/>
        <end position="420"/>
    </location>
</feature>
<feature type="transmembrane region" description="Helical" evidence="1">
    <location>
        <begin position="287"/>
        <end position="313"/>
    </location>
</feature>
<evidence type="ECO:0000313" key="2">
    <source>
        <dbReference type="EMBL" id="MEX4008261.1"/>
    </source>
</evidence>
<sequence length="455" mass="48566">MPDQAFAHAADRGHVLLLPTGHYLVGGAAAVILTFILLAFAPLPALDRLARQRVPLGSVPVWPRLLGSAACLLLVCALVAAGFLGSRDPLSNPLPLMVWTVFWVGLTLIQGMFGNLWWWIDPWYAPWRALAAIAGRKEGFVALPVWLGYWPAIILFFAFAWFELIYPAPDDPERLAVALIGYFLANLAAMLVFGHEQWSRRGECLSVFMRMIARLGVVEADLTADGRRSVALCPPGAKLVNAEPLPPSGTLFLLLALGSVSFDGLMRTFFWLGLFGINPLEFPGRSAVIGLGTFGLVATFAVLAIAFCTSIGLGERLAGAAGTMLLAAGALVWSIIPISMAYHFSHYLAALVVNGQYALAALSDPLMNGADLFGTAGLHVQAGVLMGAERAWMLWNMQAAAIIGGHVLAVLVAHTIAFRLHGSAKATARSQAPLAVLMVAYTVFGLWLLSSPTGA</sequence>
<keyword evidence="1" id="KW-0472">Membrane</keyword>
<proteinExistence type="predicted"/>
<comment type="caution">
    <text evidence="2">The sequence shown here is derived from an EMBL/GenBank/DDBJ whole genome shotgun (WGS) entry which is preliminary data.</text>
</comment>
<feature type="transmembrane region" description="Helical" evidence="1">
    <location>
        <begin position="96"/>
        <end position="120"/>
    </location>
</feature>
<accession>A0ABV3WVE4</accession>
<feature type="transmembrane region" description="Helical" evidence="1">
    <location>
        <begin position="140"/>
        <end position="162"/>
    </location>
</feature>
<reference evidence="2 3" key="1">
    <citation type="submission" date="2024-01" db="EMBL/GenBank/DDBJ databases">
        <title>New evidence supports the origin of RcGTA from prophage.</title>
        <authorList>
            <person name="Xu Y."/>
            <person name="Liu B."/>
            <person name="Chen F."/>
        </authorList>
    </citation>
    <scope>NUCLEOTIDE SEQUENCE [LARGE SCALE GENOMIC DNA]</scope>
    <source>
        <strain evidence="2 3">CBW1107-2</strain>
    </source>
</reference>
<feature type="transmembrane region" description="Helical" evidence="1">
    <location>
        <begin position="23"/>
        <end position="44"/>
    </location>
</feature>
<feature type="transmembrane region" description="Helical" evidence="1">
    <location>
        <begin position="251"/>
        <end position="275"/>
    </location>
</feature>
<protein>
    <submittedName>
        <fullName evidence="2">Uncharacterized protein</fullName>
    </submittedName>
</protein>
<evidence type="ECO:0000256" key="1">
    <source>
        <dbReference type="SAM" id="Phobius"/>
    </source>
</evidence>
<dbReference type="Proteomes" id="UP001559025">
    <property type="component" value="Unassembled WGS sequence"/>
</dbReference>
<gene>
    <name evidence="2" type="ORF">V1479_13185</name>
</gene>
<feature type="transmembrane region" description="Helical" evidence="1">
    <location>
        <begin position="325"/>
        <end position="344"/>
    </location>
</feature>